<feature type="compositionally biased region" description="Basic and acidic residues" evidence="6">
    <location>
        <begin position="908"/>
        <end position="917"/>
    </location>
</feature>
<dbReference type="InterPro" id="IPR001680">
    <property type="entry name" value="WD40_rpt"/>
</dbReference>
<evidence type="ECO:0000259" key="9">
    <source>
        <dbReference type="Pfam" id="PF24817"/>
    </source>
</evidence>
<feature type="domain" description="WDHD1 first WD40" evidence="9">
    <location>
        <begin position="26"/>
        <end position="308"/>
    </location>
</feature>
<dbReference type="SMART" id="SM00320">
    <property type="entry name" value="WD40"/>
    <property type="match status" value="5"/>
</dbReference>
<dbReference type="GO" id="GO:0006261">
    <property type="term" value="P:DNA-templated DNA replication"/>
    <property type="evidence" value="ECO:0007669"/>
    <property type="project" value="TreeGrafter"/>
</dbReference>
<dbReference type="InterPro" id="IPR015943">
    <property type="entry name" value="WD40/YVTN_repeat-like_dom_sf"/>
</dbReference>
<dbReference type="GO" id="GO:0043596">
    <property type="term" value="C:nuclear replication fork"/>
    <property type="evidence" value="ECO:0007669"/>
    <property type="project" value="TreeGrafter"/>
</dbReference>
<sequence>MKHRSLKLKEAHKASTGGGGRPALCSIVWDPEGRHLVTASAADQCVLIHYLDPQSKPPKALNHHKEGVTALAFSPSSNSFASGSIDHSVKLYSFPDGEFQSNVTRFTLPIRSLAFNKSGSLLAAAGDDDGIKLIATIDSTISRVLKGHKAPVTGLAFDPKNEFLASVDSVGTVIFWELSSGKLVHTLTGIAPICDSDTSLSNVLGWSPDGEILAAPGLRNDVVMYDRDTAEKLFTLKGDHERTICFLSWSPNGKYMATSGLDKQILIWDIDLRQDIERQKFDDRISGLAWKLNGNALAVIDVMGKFGVWEPTIPSCMKSPIDGAPTLQIKTDSGLLFDEDDEKPSASGSLDNVDEESDGESAPITRKRLRKQSIYEDCFGEDSDGEEGLLRQIESRKKYSDKREVGAGRREECASSIKFARPKMQEAFQPGSTPIQPAKRRFLCYNLLGSITTLENEGYSHIEVDFHDTGRGPRVPSMTDYFGFTMASLSENGSIFANPCKGDKNTSTLMYRPFSSWANNSEWSMRFEAEEIKAVALGNGWAAAATSLNFLRIFTDSGLQKHVICLNGPVVTLVGFKDELAIVTHTSDCLPSGDQVLEVTVLNIPNGTQTIINRLPLTPGSHLTWFGFSEEGHLSSYDSKGVLRMFSTQFGGSWLPIFSASKARKSEDETYWMVGLSGSKLFCIICKSPDSYPLVMPKPVLTLLSFSFPLACSDLGADDLENEFMLSNLSLSQVQNKIEEMVTAGIDATALNDEAFNIETSMDRCILKLIASCCNCDKLVRATELARLLSLEKSIKGAIKLATALKLPVLAERFDGILEERMLNKFKGTMPVSNSASIATARSNVSVCKTSPVPEFSKHQVLKPVTGEEKFSKAGGLELCKSPSKGNTVDGHHQIRSSRTVTPSAKVSPDHKKAELSHNTKVGVKQIRGVVKATEATNKEEGVNQEPSHRPVNPFAKSSKSQGKSSLFDSIKKMKVDNKKLDGSSKV</sequence>
<dbReference type="InterPro" id="IPR036322">
    <property type="entry name" value="WD40_repeat_dom_sf"/>
</dbReference>
<dbReference type="SUPFAM" id="SSF50978">
    <property type="entry name" value="WD40 repeat-like"/>
    <property type="match status" value="1"/>
</dbReference>
<dbReference type="Pfam" id="PF12341">
    <property type="entry name" value="Mcl1_mid"/>
    <property type="match status" value="1"/>
</dbReference>
<feature type="region of interest" description="Disordered" evidence="6">
    <location>
        <begin position="882"/>
        <end position="917"/>
    </location>
</feature>
<dbReference type="PANTHER" id="PTHR19932">
    <property type="entry name" value="WD REPEAT AND HMG-BOX DNA BINDING PROTEIN"/>
    <property type="match status" value="1"/>
</dbReference>
<dbReference type="EMBL" id="JAGGNH010000001">
    <property type="protein sequence ID" value="KAJ0988269.1"/>
    <property type="molecule type" value="Genomic_DNA"/>
</dbReference>
<evidence type="ECO:0000313" key="11">
    <source>
        <dbReference type="Proteomes" id="UP001085076"/>
    </source>
</evidence>
<comment type="caution">
    <text evidence="10">The sequence shown here is derived from an EMBL/GenBank/DDBJ whole genome shotgun (WGS) entry which is preliminary data.</text>
</comment>
<name>A0A9D5DBQ4_9LILI</name>
<proteinExistence type="predicted"/>
<evidence type="ECO:0000259" key="8">
    <source>
        <dbReference type="Pfam" id="PF20946"/>
    </source>
</evidence>
<accession>A0A9D5DBQ4</accession>
<dbReference type="PROSITE" id="PS00678">
    <property type="entry name" value="WD_REPEATS_1"/>
    <property type="match status" value="1"/>
</dbReference>
<feature type="repeat" description="WD" evidence="5">
    <location>
        <begin position="61"/>
        <end position="102"/>
    </location>
</feature>
<feature type="domain" description="WDHD1/CFT4 helical bundle" evidence="8">
    <location>
        <begin position="719"/>
        <end position="822"/>
    </location>
</feature>
<dbReference type="PANTHER" id="PTHR19932:SF10">
    <property type="entry name" value="WD REPEAT AND HMG-BOX DNA-BINDING PROTEIN 1"/>
    <property type="match status" value="1"/>
</dbReference>
<comment type="subcellular location">
    <subcellularLocation>
        <location evidence="1">Nucleus</location>
    </subcellularLocation>
</comment>
<keyword evidence="4" id="KW-0539">Nucleus</keyword>
<feature type="repeat" description="WD" evidence="5">
    <location>
        <begin position="145"/>
        <end position="186"/>
    </location>
</feature>
<gene>
    <name evidence="10" type="ORF">J5N97_006625</name>
</gene>
<evidence type="ECO:0000313" key="10">
    <source>
        <dbReference type="EMBL" id="KAJ0988269.1"/>
    </source>
</evidence>
<dbReference type="PROSITE" id="PS50082">
    <property type="entry name" value="WD_REPEATS_2"/>
    <property type="match status" value="3"/>
</dbReference>
<dbReference type="GO" id="GO:0006281">
    <property type="term" value="P:DNA repair"/>
    <property type="evidence" value="ECO:0007669"/>
    <property type="project" value="TreeGrafter"/>
</dbReference>
<organism evidence="10 11">
    <name type="scientific">Dioscorea zingiberensis</name>
    <dbReference type="NCBI Taxonomy" id="325984"/>
    <lineage>
        <taxon>Eukaryota</taxon>
        <taxon>Viridiplantae</taxon>
        <taxon>Streptophyta</taxon>
        <taxon>Embryophyta</taxon>
        <taxon>Tracheophyta</taxon>
        <taxon>Spermatophyta</taxon>
        <taxon>Magnoliopsida</taxon>
        <taxon>Liliopsida</taxon>
        <taxon>Dioscoreales</taxon>
        <taxon>Dioscoreaceae</taxon>
        <taxon>Dioscorea</taxon>
    </lineage>
</organism>
<dbReference type="Proteomes" id="UP001085076">
    <property type="component" value="Miscellaneous, Linkage group lg01"/>
</dbReference>
<evidence type="ECO:0000256" key="6">
    <source>
        <dbReference type="SAM" id="MobiDB-lite"/>
    </source>
</evidence>
<dbReference type="GO" id="GO:0000278">
    <property type="term" value="P:mitotic cell cycle"/>
    <property type="evidence" value="ECO:0007669"/>
    <property type="project" value="TreeGrafter"/>
</dbReference>
<evidence type="ECO:0000256" key="5">
    <source>
        <dbReference type="PROSITE-ProRule" id="PRU00221"/>
    </source>
</evidence>
<dbReference type="InterPro" id="IPR022100">
    <property type="entry name" value="WDHD1/CFT4_beta-prop_2nd"/>
</dbReference>
<reference evidence="10" key="2">
    <citation type="journal article" date="2022" name="Hortic Res">
        <title>The genome of Dioscorea zingiberensis sheds light on the biosynthesis, origin and evolution of the medicinally important diosgenin saponins.</title>
        <authorList>
            <person name="Li Y."/>
            <person name="Tan C."/>
            <person name="Li Z."/>
            <person name="Guo J."/>
            <person name="Li S."/>
            <person name="Chen X."/>
            <person name="Wang C."/>
            <person name="Dai X."/>
            <person name="Yang H."/>
            <person name="Song W."/>
            <person name="Hou L."/>
            <person name="Xu J."/>
            <person name="Tong Z."/>
            <person name="Xu A."/>
            <person name="Yuan X."/>
            <person name="Wang W."/>
            <person name="Yang Q."/>
            <person name="Chen L."/>
            <person name="Sun Z."/>
            <person name="Wang K."/>
            <person name="Pan B."/>
            <person name="Chen J."/>
            <person name="Bao Y."/>
            <person name="Liu F."/>
            <person name="Qi X."/>
            <person name="Gang D.R."/>
            <person name="Wen J."/>
            <person name="Li J."/>
        </authorList>
    </citation>
    <scope>NUCLEOTIDE SEQUENCE</scope>
    <source>
        <strain evidence="10">Dzin_1.0</strain>
    </source>
</reference>
<reference evidence="10" key="1">
    <citation type="submission" date="2021-03" db="EMBL/GenBank/DDBJ databases">
        <authorList>
            <person name="Li Z."/>
            <person name="Yang C."/>
        </authorList>
    </citation>
    <scope>NUCLEOTIDE SEQUENCE</scope>
    <source>
        <strain evidence="10">Dzin_1.0</strain>
        <tissue evidence="10">Leaf</tissue>
    </source>
</reference>
<feature type="compositionally biased region" description="Polar residues" evidence="6">
    <location>
        <begin position="956"/>
        <end position="968"/>
    </location>
</feature>
<evidence type="ECO:0000256" key="3">
    <source>
        <dbReference type="ARBA" id="ARBA00022737"/>
    </source>
</evidence>
<feature type="repeat" description="WD" evidence="5">
    <location>
        <begin position="237"/>
        <end position="278"/>
    </location>
</feature>
<feature type="region of interest" description="Disordered" evidence="6">
    <location>
        <begin position="933"/>
        <end position="987"/>
    </location>
</feature>
<feature type="region of interest" description="Disordered" evidence="6">
    <location>
        <begin position="337"/>
        <end position="366"/>
    </location>
</feature>
<feature type="compositionally biased region" description="Basic and acidic residues" evidence="6">
    <location>
        <begin position="970"/>
        <end position="987"/>
    </location>
</feature>
<dbReference type="OrthoDB" id="427368at2759"/>
<dbReference type="InterPro" id="IPR019775">
    <property type="entry name" value="WD40_repeat_CS"/>
</dbReference>
<dbReference type="CDD" id="cd00200">
    <property type="entry name" value="WD40"/>
    <property type="match status" value="1"/>
</dbReference>
<evidence type="ECO:0000259" key="7">
    <source>
        <dbReference type="Pfam" id="PF12341"/>
    </source>
</evidence>
<dbReference type="Pfam" id="PF20946">
    <property type="entry name" value="Ctf4_C"/>
    <property type="match status" value="1"/>
</dbReference>
<dbReference type="Pfam" id="PF24817">
    <property type="entry name" value="WD40_WDHD1_1st"/>
    <property type="match status" value="1"/>
</dbReference>
<evidence type="ECO:0000256" key="4">
    <source>
        <dbReference type="ARBA" id="ARBA00023242"/>
    </source>
</evidence>
<dbReference type="Gene3D" id="2.130.10.10">
    <property type="entry name" value="YVTN repeat-like/Quinoprotein amine dehydrogenase"/>
    <property type="match status" value="2"/>
</dbReference>
<protein>
    <recommendedName>
        <fullName evidence="12">Minichromosome loss protein Mcl1 middle region domain-containing protein</fullName>
    </recommendedName>
</protein>
<keyword evidence="2 5" id="KW-0853">WD repeat</keyword>
<dbReference type="InterPro" id="IPR057646">
    <property type="entry name" value="WD40_WDHD1_1st"/>
</dbReference>
<keyword evidence="11" id="KW-1185">Reference proteome</keyword>
<evidence type="ECO:0000256" key="1">
    <source>
        <dbReference type="ARBA" id="ARBA00004123"/>
    </source>
</evidence>
<keyword evidence="3" id="KW-0677">Repeat</keyword>
<dbReference type="InterPro" id="IPR048591">
    <property type="entry name" value="WDHD1/CFT4_hel"/>
</dbReference>
<evidence type="ECO:0000256" key="2">
    <source>
        <dbReference type="ARBA" id="ARBA00022574"/>
    </source>
</evidence>
<dbReference type="AlphaFoldDB" id="A0A9D5DBQ4"/>
<dbReference type="GO" id="GO:0003682">
    <property type="term" value="F:chromatin binding"/>
    <property type="evidence" value="ECO:0007669"/>
    <property type="project" value="TreeGrafter"/>
</dbReference>
<evidence type="ECO:0008006" key="12">
    <source>
        <dbReference type="Google" id="ProtNLM"/>
    </source>
</evidence>
<feature type="domain" description="WDHD1/CFT4 second beta-propeller" evidence="7">
    <location>
        <begin position="426"/>
        <end position="710"/>
    </location>
</feature>
<dbReference type="PROSITE" id="PS50294">
    <property type="entry name" value="WD_REPEATS_REGION"/>
    <property type="match status" value="3"/>
</dbReference>